<accession>A0ABU6Q2Q2</accession>
<evidence type="ECO:0000313" key="1">
    <source>
        <dbReference type="EMBL" id="MED6106150.1"/>
    </source>
</evidence>
<sequence>MDFLKNRKLPVKDFPSKQFDLNLHFPQGCPNYFLLHNLSRIPKENSKNELAEQPVEGLALEELKTNMEEEATD</sequence>
<proteinExistence type="predicted"/>
<evidence type="ECO:0000313" key="2">
    <source>
        <dbReference type="Proteomes" id="UP001341840"/>
    </source>
</evidence>
<name>A0ABU6Q2Q2_9FABA</name>
<reference evidence="1 2" key="1">
    <citation type="journal article" date="2023" name="Plants (Basel)">
        <title>Bridging the Gap: Combining Genomics and Transcriptomics Approaches to Understand Stylosanthes scabra, an Orphan Legume from the Brazilian Caatinga.</title>
        <authorList>
            <person name="Ferreira-Neto J.R.C."/>
            <person name="da Silva M.D."/>
            <person name="Binneck E."/>
            <person name="de Melo N.F."/>
            <person name="da Silva R.H."/>
            <person name="de Melo A.L.T.M."/>
            <person name="Pandolfi V."/>
            <person name="Bustamante F.O."/>
            <person name="Brasileiro-Vidal A.C."/>
            <person name="Benko-Iseppon A.M."/>
        </authorList>
    </citation>
    <scope>NUCLEOTIDE SEQUENCE [LARGE SCALE GENOMIC DNA]</scope>
    <source>
        <tissue evidence="1">Leaves</tissue>
    </source>
</reference>
<protein>
    <submittedName>
        <fullName evidence="1">Uncharacterized protein</fullName>
    </submittedName>
</protein>
<gene>
    <name evidence="1" type="ORF">PIB30_002041</name>
</gene>
<dbReference type="EMBL" id="JASCZI010000004">
    <property type="protein sequence ID" value="MED6106150.1"/>
    <property type="molecule type" value="Genomic_DNA"/>
</dbReference>
<organism evidence="1 2">
    <name type="scientific">Stylosanthes scabra</name>
    <dbReference type="NCBI Taxonomy" id="79078"/>
    <lineage>
        <taxon>Eukaryota</taxon>
        <taxon>Viridiplantae</taxon>
        <taxon>Streptophyta</taxon>
        <taxon>Embryophyta</taxon>
        <taxon>Tracheophyta</taxon>
        <taxon>Spermatophyta</taxon>
        <taxon>Magnoliopsida</taxon>
        <taxon>eudicotyledons</taxon>
        <taxon>Gunneridae</taxon>
        <taxon>Pentapetalae</taxon>
        <taxon>rosids</taxon>
        <taxon>fabids</taxon>
        <taxon>Fabales</taxon>
        <taxon>Fabaceae</taxon>
        <taxon>Papilionoideae</taxon>
        <taxon>50 kb inversion clade</taxon>
        <taxon>dalbergioids sensu lato</taxon>
        <taxon>Dalbergieae</taxon>
        <taxon>Pterocarpus clade</taxon>
        <taxon>Stylosanthes</taxon>
    </lineage>
</organism>
<comment type="caution">
    <text evidence="1">The sequence shown here is derived from an EMBL/GenBank/DDBJ whole genome shotgun (WGS) entry which is preliminary data.</text>
</comment>
<dbReference type="Proteomes" id="UP001341840">
    <property type="component" value="Unassembled WGS sequence"/>
</dbReference>
<keyword evidence="2" id="KW-1185">Reference proteome</keyword>